<name>A0A1Q8YEQ5_9BURK</name>
<dbReference type="RefSeq" id="WP_075586941.1">
    <property type="nucleotide sequence ID" value="NZ_MSYM01000013.1"/>
</dbReference>
<gene>
    <name evidence="3" type="primary">cmr6</name>
    <name evidence="3" type="ORF">BLL52_2754</name>
</gene>
<protein>
    <submittedName>
        <fullName evidence="3">CRISPR-associated RAMP protein, Cmr6 family</fullName>
    </submittedName>
</protein>
<evidence type="ECO:0000313" key="4">
    <source>
        <dbReference type="Proteomes" id="UP000185911"/>
    </source>
</evidence>
<keyword evidence="4" id="KW-1185">Reference proteome</keyword>
<dbReference type="NCBIfam" id="TIGR01898">
    <property type="entry name" value="cas_TM1791_cmr6"/>
    <property type="match status" value="1"/>
</dbReference>
<comment type="caution">
    <text evidence="3">The sequence shown here is derived from an EMBL/GenBank/DDBJ whole genome shotgun (WGS) entry which is preliminary data.</text>
</comment>
<proteinExistence type="predicted"/>
<dbReference type="AlphaFoldDB" id="A0A1Q8YEQ5"/>
<sequence length="395" mass="42998">MIPDLIAALPDHIPALFADAAPGHKFHLYFTHWEAGRFTPYKDARLPDIKHFEKPERERIRREFEARKRRALGNVCPLGDSAKAQITAIRTRQQALIKHYGTNGYHISTKSTAPFATGLGNEHPIENGFAFLTPYGLPYLAGSGVKGILRRAMQELSKDGVYGFTDETINTLFGPEKIDKPEDAQRGALDFWDVFPSPAGGKLVVEIMTPHFGEYYRGNQTPHDSGAPVPVSFLAVPAKSDFDFSVVCQPQRLPEALQTQWRRLLDQAFAHAFEWVGFGAKTSVGYGAMAAAKAAPPVVTTSGSGQSAVHTGASSTNLQTWPAAKLTLNPSTGEIVASFEGRSTTPLKNPLANELRSALGEERAAKLKKNKELKGVSVDVEPLGNALALKRLTPS</sequence>
<dbReference type="PANTHER" id="PTHR39965:SF1">
    <property type="entry name" value="CRISPR SYSTEM CMR SUBUNIT CMR6"/>
    <property type="match status" value="1"/>
</dbReference>
<dbReference type="InterPro" id="IPR010172">
    <property type="entry name" value="CRISPR-assoc_prot_TM1791"/>
</dbReference>
<organism evidence="3 4">
    <name type="scientific">Rhodoferax antarcticus ANT.BR</name>
    <dbReference type="NCBI Taxonomy" id="1111071"/>
    <lineage>
        <taxon>Bacteria</taxon>
        <taxon>Pseudomonadati</taxon>
        <taxon>Pseudomonadota</taxon>
        <taxon>Betaproteobacteria</taxon>
        <taxon>Burkholderiales</taxon>
        <taxon>Comamonadaceae</taxon>
        <taxon>Rhodoferax</taxon>
    </lineage>
</organism>
<accession>A0A1Q8YEQ5</accession>
<dbReference type="STRING" id="81479.RA876_07855"/>
<dbReference type="EMBL" id="MSYM01000013">
    <property type="protein sequence ID" value="OLP06518.1"/>
    <property type="molecule type" value="Genomic_DNA"/>
</dbReference>
<dbReference type="PANTHER" id="PTHR39965">
    <property type="entry name" value="CRISPR SYSTEM CMR SUBUNIT CMR6"/>
    <property type="match status" value="1"/>
</dbReference>
<dbReference type="GO" id="GO:0051607">
    <property type="term" value="P:defense response to virus"/>
    <property type="evidence" value="ECO:0007669"/>
    <property type="project" value="UniProtKB-KW"/>
</dbReference>
<evidence type="ECO:0000313" key="3">
    <source>
        <dbReference type="EMBL" id="OLP06518.1"/>
    </source>
</evidence>
<evidence type="ECO:0000259" key="2">
    <source>
        <dbReference type="Pfam" id="PF03787"/>
    </source>
</evidence>
<dbReference type="Pfam" id="PF03787">
    <property type="entry name" value="RAMPs"/>
    <property type="match status" value="1"/>
</dbReference>
<reference evidence="3 4" key="1">
    <citation type="submission" date="2017-01" db="EMBL/GenBank/DDBJ databases">
        <title>Genome sequence of Rhodoferax antarcticus ANT.BR, a psychrophilic purple nonsulfur bacterium from an Antarctic microbial mat.</title>
        <authorList>
            <person name="Baker J."/>
            <person name="Riester C."/>
            <person name="Skinner B."/>
            <person name="Newell A."/>
            <person name="Swingley W."/>
            <person name="Madigan M."/>
            <person name="Jung D."/>
            <person name="Asao M."/>
            <person name="Chen M."/>
            <person name="Loughlin P."/>
            <person name="Pan H."/>
            <person name="Lin S."/>
            <person name="Li N."/>
            <person name="Shaw J."/>
            <person name="Prado M."/>
            <person name="Sherman C."/>
            <person name="Li X."/>
            <person name="Tang J."/>
            <person name="Blankenship R."/>
            <person name="Zhao T."/>
            <person name="Touchman J."/>
            <person name="Sattley M."/>
        </authorList>
    </citation>
    <scope>NUCLEOTIDE SEQUENCE [LARGE SCALE GENOMIC DNA]</scope>
    <source>
        <strain evidence="3 4">ANT.BR</strain>
    </source>
</reference>
<evidence type="ECO:0000256" key="1">
    <source>
        <dbReference type="ARBA" id="ARBA00023118"/>
    </source>
</evidence>
<feature type="domain" description="CRISPR type III-associated protein" evidence="2">
    <location>
        <begin position="114"/>
        <end position="289"/>
    </location>
</feature>
<dbReference type="InterPro" id="IPR005537">
    <property type="entry name" value="RAMP_III_fam"/>
</dbReference>
<keyword evidence="1" id="KW-0051">Antiviral defense</keyword>
<dbReference type="Proteomes" id="UP000185911">
    <property type="component" value="Unassembled WGS sequence"/>
</dbReference>